<dbReference type="EMBL" id="UYYB01103818">
    <property type="protein sequence ID" value="VDM79050.1"/>
    <property type="molecule type" value="Genomic_DNA"/>
</dbReference>
<dbReference type="Proteomes" id="UP000270094">
    <property type="component" value="Unassembled WGS sequence"/>
</dbReference>
<evidence type="ECO:0000313" key="2">
    <source>
        <dbReference type="Proteomes" id="UP000270094"/>
    </source>
</evidence>
<accession>A0A3P7J0M8</accession>
<dbReference type="AlphaFoldDB" id="A0A3P7J0M8"/>
<sequence>MTENRFESNDNLYILLDGYYTFANISSNNFTDNYSQGNVAR</sequence>
<name>A0A3P7J0M8_STRVU</name>
<keyword evidence="2" id="KW-1185">Reference proteome</keyword>
<protein>
    <submittedName>
        <fullName evidence="1">Uncharacterized protein</fullName>
    </submittedName>
</protein>
<gene>
    <name evidence="1" type="ORF">SVUK_LOCUS14048</name>
</gene>
<dbReference type="OrthoDB" id="5857313at2759"/>
<organism evidence="1 2">
    <name type="scientific">Strongylus vulgaris</name>
    <name type="common">Blood worm</name>
    <dbReference type="NCBI Taxonomy" id="40348"/>
    <lineage>
        <taxon>Eukaryota</taxon>
        <taxon>Metazoa</taxon>
        <taxon>Ecdysozoa</taxon>
        <taxon>Nematoda</taxon>
        <taxon>Chromadorea</taxon>
        <taxon>Rhabditida</taxon>
        <taxon>Rhabditina</taxon>
        <taxon>Rhabditomorpha</taxon>
        <taxon>Strongyloidea</taxon>
        <taxon>Strongylidae</taxon>
        <taxon>Strongylus</taxon>
    </lineage>
</organism>
<evidence type="ECO:0000313" key="1">
    <source>
        <dbReference type="EMBL" id="VDM79050.1"/>
    </source>
</evidence>
<proteinExistence type="predicted"/>
<reference evidence="1 2" key="1">
    <citation type="submission" date="2018-11" db="EMBL/GenBank/DDBJ databases">
        <authorList>
            <consortium name="Pathogen Informatics"/>
        </authorList>
    </citation>
    <scope>NUCLEOTIDE SEQUENCE [LARGE SCALE GENOMIC DNA]</scope>
</reference>